<dbReference type="Proteomes" id="UP000275024">
    <property type="component" value="Unassembled WGS sequence"/>
</dbReference>
<evidence type="ECO:0000313" key="2">
    <source>
        <dbReference type="EMBL" id="RKN10899.1"/>
    </source>
</evidence>
<protein>
    <recommendedName>
        <fullName evidence="6">Lipoprotein</fullName>
    </recommendedName>
</protein>
<dbReference type="EMBL" id="RBDX01000004">
    <property type="protein sequence ID" value="RKN10899.1"/>
    <property type="molecule type" value="Genomic_DNA"/>
</dbReference>
<keyword evidence="4" id="KW-1185">Reference proteome</keyword>
<dbReference type="RefSeq" id="WP_120696169.1">
    <property type="nucleotide sequence ID" value="NZ_RBDX01000004.1"/>
</dbReference>
<dbReference type="AlphaFoldDB" id="A0A3A9WDP3"/>
<comment type="caution">
    <text evidence="2">The sequence shown here is derived from an EMBL/GenBank/DDBJ whole genome shotgun (WGS) entry which is preliminary data.</text>
</comment>
<keyword evidence="1" id="KW-0732">Signal</keyword>
<reference evidence="4 5" key="1">
    <citation type="submission" date="2018-09" db="EMBL/GenBank/DDBJ databases">
        <title>Streptomyces sp. nov. DS1-2, an endophytic actinomycete isolated from roots of Dendrobium scabrilingue.</title>
        <authorList>
            <person name="Kuncharoen N."/>
            <person name="Kudo T."/>
            <person name="Ohkuma M."/>
            <person name="Yuki M."/>
            <person name="Tanasupawat S."/>
        </authorList>
    </citation>
    <scope>NUCLEOTIDE SEQUENCE [LARGE SCALE GENOMIC DNA]</scope>
    <source>
        <strain evidence="2 5">AZ1-7</strain>
        <strain evidence="3 4">DS1-2</strain>
    </source>
</reference>
<accession>A0A3A9WDP3</accession>
<dbReference type="Proteomes" id="UP000268652">
    <property type="component" value="Unassembled WGS sequence"/>
</dbReference>
<dbReference type="OrthoDB" id="4240863at2"/>
<evidence type="ECO:0000313" key="5">
    <source>
        <dbReference type="Proteomes" id="UP000275024"/>
    </source>
</evidence>
<proteinExistence type="predicted"/>
<gene>
    <name evidence="3" type="ORF">D7318_07915</name>
    <name evidence="2" type="ORF">D7319_07060</name>
</gene>
<sequence>MTPPTSHRITAVALAGAAAVAVAGAGCDVPPLPSDAADGSDIGACYDGACEVAVTGPTDIPVDPHITPNTFRITDTSGDTVTLVEHREIDVVTYEIPAGDGIGDRRLTFEVLAVEDGTALIRLSPGPAAAH</sequence>
<feature type="chain" id="PRO_5038359493" description="Lipoprotein" evidence="1">
    <location>
        <begin position="26"/>
        <end position="131"/>
    </location>
</feature>
<name>A0A3A9WDP3_9ACTN</name>
<dbReference type="EMBL" id="RBDY01000004">
    <property type="protein sequence ID" value="RKN25162.1"/>
    <property type="molecule type" value="Genomic_DNA"/>
</dbReference>
<evidence type="ECO:0000256" key="1">
    <source>
        <dbReference type="SAM" id="SignalP"/>
    </source>
</evidence>
<evidence type="ECO:0008006" key="6">
    <source>
        <dbReference type="Google" id="ProtNLM"/>
    </source>
</evidence>
<evidence type="ECO:0000313" key="3">
    <source>
        <dbReference type="EMBL" id="RKN25162.1"/>
    </source>
</evidence>
<organism evidence="2 5">
    <name type="scientific">Streptomyces radicis</name>
    <dbReference type="NCBI Taxonomy" id="1750517"/>
    <lineage>
        <taxon>Bacteria</taxon>
        <taxon>Bacillati</taxon>
        <taxon>Actinomycetota</taxon>
        <taxon>Actinomycetes</taxon>
        <taxon>Kitasatosporales</taxon>
        <taxon>Streptomycetaceae</taxon>
        <taxon>Streptomyces</taxon>
    </lineage>
</organism>
<evidence type="ECO:0000313" key="4">
    <source>
        <dbReference type="Proteomes" id="UP000268652"/>
    </source>
</evidence>
<feature type="signal peptide" evidence="1">
    <location>
        <begin position="1"/>
        <end position="25"/>
    </location>
</feature>